<protein>
    <submittedName>
        <fullName evidence="2">Uncharacterized protein</fullName>
    </submittedName>
</protein>
<evidence type="ECO:0000256" key="1">
    <source>
        <dbReference type="SAM" id="MobiDB-lite"/>
    </source>
</evidence>
<evidence type="ECO:0000313" key="2">
    <source>
        <dbReference type="EMBL" id="JAH96409.1"/>
    </source>
</evidence>
<dbReference type="EMBL" id="GBXM01012168">
    <property type="protein sequence ID" value="JAH96409.1"/>
    <property type="molecule type" value="Transcribed_RNA"/>
</dbReference>
<dbReference type="AlphaFoldDB" id="A0A0E9X1F7"/>
<organism evidence="2">
    <name type="scientific">Anguilla anguilla</name>
    <name type="common">European freshwater eel</name>
    <name type="synonym">Muraena anguilla</name>
    <dbReference type="NCBI Taxonomy" id="7936"/>
    <lineage>
        <taxon>Eukaryota</taxon>
        <taxon>Metazoa</taxon>
        <taxon>Chordata</taxon>
        <taxon>Craniata</taxon>
        <taxon>Vertebrata</taxon>
        <taxon>Euteleostomi</taxon>
        <taxon>Actinopterygii</taxon>
        <taxon>Neopterygii</taxon>
        <taxon>Teleostei</taxon>
        <taxon>Anguilliformes</taxon>
        <taxon>Anguillidae</taxon>
        <taxon>Anguilla</taxon>
    </lineage>
</organism>
<proteinExistence type="predicted"/>
<reference evidence="2" key="1">
    <citation type="submission" date="2014-11" db="EMBL/GenBank/DDBJ databases">
        <authorList>
            <person name="Amaro Gonzalez C."/>
        </authorList>
    </citation>
    <scope>NUCLEOTIDE SEQUENCE</scope>
</reference>
<feature type="compositionally biased region" description="Basic and acidic residues" evidence="1">
    <location>
        <begin position="26"/>
        <end position="43"/>
    </location>
</feature>
<reference evidence="2" key="2">
    <citation type="journal article" date="2015" name="Fish Shellfish Immunol.">
        <title>Early steps in the European eel (Anguilla anguilla)-Vibrio vulnificus interaction in the gills: Role of the RtxA13 toxin.</title>
        <authorList>
            <person name="Callol A."/>
            <person name="Pajuelo D."/>
            <person name="Ebbesson L."/>
            <person name="Teles M."/>
            <person name="MacKenzie S."/>
            <person name="Amaro C."/>
        </authorList>
    </citation>
    <scope>NUCLEOTIDE SEQUENCE</scope>
</reference>
<sequence length="92" mass="10228">MDRTCYQGLEEINRHKLNSTQNACHFKGEGHTTDSHFQHPETFHRRRNVGRLAPASEGGEGTPGGCLLRPNTIAGFSQGIRKITSHEDQPGF</sequence>
<feature type="region of interest" description="Disordered" evidence="1">
    <location>
        <begin position="23"/>
        <end position="70"/>
    </location>
</feature>
<name>A0A0E9X1F7_ANGAN</name>
<accession>A0A0E9X1F7</accession>